<accession>A0A0B2Q6W4</accession>
<organism evidence="1">
    <name type="scientific">Glycine soja</name>
    <name type="common">Wild soybean</name>
    <dbReference type="NCBI Taxonomy" id="3848"/>
    <lineage>
        <taxon>Eukaryota</taxon>
        <taxon>Viridiplantae</taxon>
        <taxon>Streptophyta</taxon>
        <taxon>Embryophyta</taxon>
        <taxon>Tracheophyta</taxon>
        <taxon>Spermatophyta</taxon>
        <taxon>Magnoliopsida</taxon>
        <taxon>eudicotyledons</taxon>
        <taxon>Gunneridae</taxon>
        <taxon>Pentapetalae</taxon>
        <taxon>rosids</taxon>
        <taxon>fabids</taxon>
        <taxon>Fabales</taxon>
        <taxon>Fabaceae</taxon>
        <taxon>Papilionoideae</taxon>
        <taxon>50 kb inversion clade</taxon>
        <taxon>NPAAA clade</taxon>
        <taxon>indigoferoid/millettioid clade</taxon>
        <taxon>Phaseoleae</taxon>
        <taxon>Glycine</taxon>
        <taxon>Glycine subgen. Soja</taxon>
    </lineage>
</organism>
<name>A0A0B2Q6W4_GLYSO</name>
<reference evidence="1" key="1">
    <citation type="submission" date="2014-07" db="EMBL/GenBank/DDBJ databases">
        <title>Identification of a novel salt tolerance gene in wild soybean by whole-genome sequencing.</title>
        <authorList>
            <person name="Lam H.-M."/>
            <person name="Qi X."/>
            <person name="Li M.-W."/>
            <person name="Liu X."/>
            <person name="Xie M."/>
            <person name="Ni M."/>
            <person name="Xu X."/>
        </authorList>
    </citation>
    <scope>NUCLEOTIDE SEQUENCE [LARGE SCALE GENOMIC DNA]</scope>
    <source>
        <tissue evidence="1">Root</tissue>
    </source>
</reference>
<dbReference type="EMBL" id="KN660822">
    <property type="protein sequence ID" value="KHN15562.1"/>
    <property type="molecule type" value="Genomic_DNA"/>
</dbReference>
<evidence type="ECO:0000313" key="1">
    <source>
        <dbReference type="EMBL" id="KHN15562.1"/>
    </source>
</evidence>
<sequence>MGQAWQPLQRGGGCELKELVNERYDLLGHEVKKVVEGKDKNRVIESSSDFVDVMLDLEKENRL</sequence>
<protein>
    <submittedName>
        <fullName evidence="1">Uncharacterized protein</fullName>
    </submittedName>
</protein>
<gene>
    <name evidence="1" type="ORF">glysoja_043226</name>
</gene>
<proteinExistence type="predicted"/>
<dbReference type="Proteomes" id="UP000053555">
    <property type="component" value="Unassembled WGS sequence"/>
</dbReference>
<dbReference type="AlphaFoldDB" id="A0A0B2Q6W4"/>